<evidence type="ECO:0000256" key="7">
    <source>
        <dbReference type="ARBA" id="ARBA00044208"/>
    </source>
</evidence>
<dbReference type="InterPro" id="IPR042528">
    <property type="entry name" value="elF-2B_alpha_N"/>
</dbReference>
<comment type="subunit">
    <text evidence="9">Component of the translation initiation factor 2B (eIF2B) complex which is a heterodecamer of two sets of five different subunits: alpha, beta, gamma, delta and epsilon. Subunits alpha, beta and delta comprise a regulatory subcomplex and subunits epsilon and gamma comprise a catalytic subcomplex. Within the complex, the hexameric regulatory complex resides at the center, with the two heterodimeric catalytic subcomplexes bound on opposite sides.</text>
</comment>
<dbReference type="Gene3D" id="3.40.50.10470">
    <property type="entry name" value="Translation initiation factor eif-2b, domain 2"/>
    <property type="match status" value="1"/>
</dbReference>
<comment type="similarity">
    <text evidence="2 10">Belongs to the eIF-2B alpha/beta/delta subunits family.</text>
</comment>
<dbReference type="Pfam" id="PF01008">
    <property type="entry name" value="IF-2B"/>
    <property type="match status" value="1"/>
</dbReference>
<dbReference type="GO" id="GO:0003743">
    <property type="term" value="F:translation initiation factor activity"/>
    <property type="evidence" value="ECO:0007669"/>
    <property type="project" value="UniProtKB-KW"/>
</dbReference>
<dbReference type="InterPro" id="IPR000649">
    <property type="entry name" value="IF-2B-related"/>
</dbReference>
<dbReference type="Gene3D" id="1.20.120.1070">
    <property type="entry name" value="Translation initiation factor eIF-2B, N-terminal domain"/>
    <property type="match status" value="1"/>
</dbReference>
<proteinExistence type="inferred from homology"/>
<comment type="function">
    <text evidence="6">Acts as a component of the translation initiation factor 2B (eIF2B) complex, which catalyzes the exchange of GDP for GTP on eukaryotic initiation factor 2 (eIF2) gamma subunit. Its guanine nucleotide exchange factor activity is repressed when bound to eIF2 complex phosphorylated on the alpha subunit, thereby limiting the amount of methionyl-initiator methionine tRNA available to the ribosome and consequently global translation is repressed.</text>
</comment>
<dbReference type="PANTHER" id="PTHR45860">
    <property type="entry name" value="TRANSLATION INITIATION FACTOR EIF-2B SUBUNIT ALPHA"/>
    <property type="match status" value="1"/>
</dbReference>
<evidence type="ECO:0000256" key="5">
    <source>
        <dbReference type="ARBA" id="ARBA00022917"/>
    </source>
</evidence>
<evidence type="ECO:0000256" key="1">
    <source>
        <dbReference type="ARBA" id="ARBA00004514"/>
    </source>
</evidence>
<reference evidence="11" key="1">
    <citation type="submission" date="2020-11" db="EMBL/GenBank/DDBJ databases">
        <authorList>
            <person name="Tran Van P."/>
        </authorList>
    </citation>
    <scope>NUCLEOTIDE SEQUENCE</scope>
</reference>
<dbReference type="SUPFAM" id="SSF100950">
    <property type="entry name" value="NagB/RpiA/CoA transferase-like"/>
    <property type="match status" value="1"/>
</dbReference>
<evidence type="ECO:0000313" key="11">
    <source>
        <dbReference type="EMBL" id="CAD7659652.1"/>
    </source>
</evidence>
<evidence type="ECO:0000256" key="10">
    <source>
        <dbReference type="RuleBase" id="RU003814"/>
    </source>
</evidence>
<evidence type="ECO:0000256" key="2">
    <source>
        <dbReference type="ARBA" id="ARBA00007251"/>
    </source>
</evidence>
<dbReference type="GO" id="GO:0005085">
    <property type="term" value="F:guanyl-nucleotide exchange factor activity"/>
    <property type="evidence" value="ECO:0007669"/>
    <property type="project" value="TreeGrafter"/>
</dbReference>
<keyword evidence="12" id="KW-1185">Reference proteome</keyword>
<organism evidence="11">
    <name type="scientific">Oppiella nova</name>
    <dbReference type="NCBI Taxonomy" id="334625"/>
    <lineage>
        <taxon>Eukaryota</taxon>
        <taxon>Metazoa</taxon>
        <taxon>Ecdysozoa</taxon>
        <taxon>Arthropoda</taxon>
        <taxon>Chelicerata</taxon>
        <taxon>Arachnida</taxon>
        <taxon>Acari</taxon>
        <taxon>Acariformes</taxon>
        <taxon>Sarcoptiformes</taxon>
        <taxon>Oribatida</taxon>
        <taxon>Brachypylina</taxon>
        <taxon>Oppioidea</taxon>
        <taxon>Oppiidae</taxon>
        <taxon>Oppiella</taxon>
    </lineage>
</organism>
<dbReference type="EMBL" id="OC932801">
    <property type="protein sequence ID" value="CAD7659652.1"/>
    <property type="molecule type" value="Genomic_DNA"/>
</dbReference>
<accession>A0A7R9MIG7</accession>
<dbReference type="GO" id="GO:0005829">
    <property type="term" value="C:cytosol"/>
    <property type="evidence" value="ECO:0007669"/>
    <property type="project" value="UniProtKB-SubCell"/>
</dbReference>
<evidence type="ECO:0000256" key="6">
    <source>
        <dbReference type="ARBA" id="ARBA00043898"/>
    </source>
</evidence>
<evidence type="ECO:0000313" key="12">
    <source>
        <dbReference type="Proteomes" id="UP000728032"/>
    </source>
</evidence>
<evidence type="ECO:0000256" key="3">
    <source>
        <dbReference type="ARBA" id="ARBA00022490"/>
    </source>
</evidence>
<dbReference type="OrthoDB" id="10249309at2759"/>
<protein>
    <recommendedName>
        <fullName evidence="7">Translation initiation factor eIF2B subunit alpha</fullName>
    </recommendedName>
    <alternativeName>
        <fullName evidence="8">eIF2B GDP-GTP exchange factor subunit alpha</fullName>
    </alternativeName>
</protein>
<sequence length="296" mass="32998">MNGLIAAIGQYYRQELGNENSPAIATLKTLIEFLKKDLSLTALGLRENVRSAIELLKNIEPITEVESVAEIYFRFITLKASEYDKFHELKSELSRRSDVFLKKAMECRKKVAKNGHPFISDGCTILIHGCSRAVNCTLAEAKKAHKIFTVFVTESAPDMSGKTMVEWLQSNGINSTLIIDAAVAYIMEKVDIVLVGAEGVAESGGIINKIGTYSVAICAKSMNKPFYVLAESYKFIRLYPLNQSDIPDRLKWKANRDFENHPLVDYTPPSYITLLLTDLGTLTTAAVSDQLMQLYL</sequence>
<evidence type="ECO:0000256" key="9">
    <source>
        <dbReference type="ARBA" id="ARBA00046432"/>
    </source>
</evidence>
<name>A0A7R9MIG7_9ACAR</name>
<evidence type="ECO:0000256" key="4">
    <source>
        <dbReference type="ARBA" id="ARBA00022540"/>
    </source>
</evidence>
<keyword evidence="5" id="KW-0648">Protein biosynthesis</keyword>
<dbReference type="AlphaFoldDB" id="A0A7R9MIG7"/>
<dbReference type="InterPro" id="IPR051501">
    <property type="entry name" value="eIF2B_alpha/beta/delta"/>
</dbReference>
<dbReference type="EMBL" id="CAJPVJ010017976">
    <property type="protein sequence ID" value="CAG2176814.1"/>
    <property type="molecule type" value="Genomic_DNA"/>
</dbReference>
<dbReference type="InterPro" id="IPR037171">
    <property type="entry name" value="NagB/RpiA_transferase-like"/>
</dbReference>
<dbReference type="Proteomes" id="UP000728032">
    <property type="component" value="Unassembled WGS sequence"/>
</dbReference>
<evidence type="ECO:0000256" key="8">
    <source>
        <dbReference type="ARBA" id="ARBA00044236"/>
    </source>
</evidence>
<comment type="subcellular location">
    <subcellularLocation>
        <location evidence="1">Cytoplasm</location>
        <location evidence="1">Cytosol</location>
    </subcellularLocation>
</comment>
<keyword evidence="4" id="KW-0396">Initiation factor</keyword>
<dbReference type="InterPro" id="IPR042529">
    <property type="entry name" value="IF_2B-like_C"/>
</dbReference>
<keyword evidence="3" id="KW-0963">Cytoplasm</keyword>
<dbReference type="PANTHER" id="PTHR45860:SF1">
    <property type="entry name" value="TRANSLATION INITIATION FACTOR EIF-2B SUBUNIT ALPHA"/>
    <property type="match status" value="1"/>
</dbReference>
<gene>
    <name evidence="11" type="ORF">ONB1V03_LOCUS16247</name>
</gene>
<dbReference type="GO" id="GO:0005851">
    <property type="term" value="C:eukaryotic translation initiation factor 2B complex"/>
    <property type="evidence" value="ECO:0007669"/>
    <property type="project" value="TreeGrafter"/>
</dbReference>